<organism evidence="2 3">
    <name type="scientific">Colletotrichum higginsianum (strain IMI 349063)</name>
    <name type="common">Crucifer anthracnose fungus</name>
    <dbReference type="NCBI Taxonomy" id="759273"/>
    <lineage>
        <taxon>Eukaryota</taxon>
        <taxon>Fungi</taxon>
        <taxon>Dikarya</taxon>
        <taxon>Ascomycota</taxon>
        <taxon>Pezizomycotina</taxon>
        <taxon>Sordariomycetes</taxon>
        <taxon>Hypocreomycetidae</taxon>
        <taxon>Glomerellales</taxon>
        <taxon>Glomerellaceae</taxon>
        <taxon>Colletotrichum</taxon>
        <taxon>Colletotrichum destructivum species complex</taxon>
    </lineage>
</organism>
<evidence type="ECO:0000256" key="1">
    <source>
        <dbReference type="SAM" id="MobiDB-lite"/>
    </source>
</evidence>
<feature type="region of interest" description="Disordered" evidence="1">
    <location>
        <begin position="1"/>
        <end position="74"/>
    </location>
</feature>
<evidence type="ECO:0000313" key="3">
    <source>
        <dbReference type="Proteomes" id="UP000007174"/>
    </source>
</evidence>
<dbReference type="EMBL" id="CACQ02001483">
    <property type="protein sequence ID" value="CCF35309.1"/>
    <property type="molecule type" value="Genomic_DNA"/>
</dbReference>
<evidence type="ECO:0000313" key="2">
    <source>
        <dbReference type="EMBL" id="CCF35309.1"/>
    </source>
</evidence>
<sequence>MRCTGSRGLKTSISFSRSNREPARPRPNSPTLPLTPGDTSHLERTPPTFQNTQPRPPQKELTNIPLRKPPEHTETEWCRGHQREPARFAPLRHSPGDGHFSVFPFKFPSPSSWLTTPVKPSPPSPFMAFTTASSRYRLAPMRAFSPSSCRLWDFPIRMLHSSRLARGGVRSDKHLVSHRAWPPYSASEAPTLSIRIPDPADTQFRYTALQEVSDEKSTQCVFCAIEGFAAHGVVLDDDRRTLGPRPSVTRLVGPPPPLRFCHGLDRTSPAATGSPKDVIAHLFDLSIPHRQTLSLSLLLGLLHMLMTRINRHRLARIDVNF</sequence>
<reference evidence="3" key="1">
    <citation type="journal article" date="2012" name="Nat. Genet.">
        <title>Lifestyle transitions in plant pathogenic Colletotrichum fungi deciphered by genome and transcriptome analyses.</title>
        <authorList>
            <person name="O'Connell R.J."/>
            <person name="Thon M.R."/>
            <person name="Hacquard S."/>
            <person name="Amyotte S.G."/>
            <person name="Kleemann J."/>
            <person name="Torres M.F."/>
            <person name="Damm U."/>
            <person name="Buiate E.A."/>
            <person name="Epstein L."/>
            <person name="Alkan N."/>
            <person name="Altmueller J."/>
            <person name="Alvarado-Balderrama L."/>
            <person name="Bauser C.A."/>
            <person name="Becker C."/>
            <person name="Birren B.W."/>
            <person name="Chen Z."/>
            <person name="Choi J."/>
            <person name="Crouch J.A."/>
            <person name="Duvick J.P."/>
            <person name="Farman M.A."/>
            <person name="Gan P."/>
            <person name="Heiman D."/>
            <person name="Henrissat B."/>
            <person name="Howard R.J."/>
            <person name="Kabbage M."/>
            <person name="Koch C."/>
            <person name="Kracher B."/>
            <person name="Kubo Y."/>
            <person name="Law A.D."/>
            <person name="Lebrun M.-H."/>
            <person name="Lee Y.-H."/>
            <person name="Miyara I."/>
            <person name="Moore N."/>
            <person name="Neumann U."/>
            <person name="Nordstroem K."/>
            <person name="Panaccione D.G."/>
            <person name="Panstruga R."/>
            <person name="Place M."/>
            <person name="Proctor R.H."/>
            <person name="Prusky D."/>
            <person name="Rech G."/>
            <person name="Reinhardt R."/>
            <person name="Rollins J.A."/>
            <person name="Rounsley S."/>
            <person name="Schardl C.L."/>
            <person name="Schwartz D.C."/>
            <person name="Shenoy N."/>
            <person name="Shirasu K."/>
            <person name="Sikhakolli U.R."/>
            <person name="Stueber K."/>
            <person name="Sukno S.A."/>
            <person name="Sweigard J.A."/>
            <person name="Takano Y."/>
            <person name="Takahara H."/>
            <person name="Trail F."/>
            <person name="van der Does H.C."/>
            <person name="Voll L.M."/>
            <person name="Will I."/>
            <person name="Young S."/>
            <person name="Zeng Q."/>
            <person name="Zhang J."/>
            <person name="Zhou S."/>
            <person name="Dickman M.B."/>
            <person name="Schulze-Lefert P."/>
            <person name="Ver Loren van Themaat E."/>
            <person name="Ma L.-J."/>
            <person name="Vaillancourt L.J."/>
        </authorList>
    </citation>
    <scope>NUCLEOTIDE SEQUENCE [LARGE SCALE GENOMIC DNA]</scope>
    <source>
        <strain evidence="3">IMI 349063</strain>
    </source>
</reference>
<dbReference type="Proteomes" id="UP000007174">
    <property type="component" value="Unassembled WGS sequence"/>
</dbReference>
<gene>
    <name evidence="2" type="ORF">CH063_07122</name>
</gene>
<dbReference type="AlphaFoldDB" id="H1V507"/>
<name>H1V507_COLHI</name>
<accession>H1V507</accession>
<proteinExistence type="predicted"/>
<protein>
    <submittedName>
        <fullName evidence="2">Uncharacterized protein</fullName>
    </submittedName>
</protein>
<dbReference type="HOGENOM" id="CLU_866022_0_0_1"/>